<dbReference type="RefSeq" id="XP_034091495.1">
    <property type="nucleotide sequence ID" value="XM_034235604.1"/>
</dbReference>
<sequence>MAVNTTSKDTENAILTRNVSLKKRHPTLETFLLKPKNDGHSDKGARNLNPVPYTAAYVGHKLHMDQNEKLVMFGVTHVLAIDGFSSKIVGRSTMPVKNNLTIYNEVYRSFKIPVSNKKSAIMEHGMWDQVRVDHGKEFYLTLFMQEKLASQRHNTERPPYRQTPSTKNHTIERIWPEINNRVNYPLKLALIQLVDQEELDMEDNMSKYCVSSLTCQLAQLGVERAVQAWNAHRIPGKGIPNYLAREGCPKRVEPDLLPVASVAADWYDQEVGRLTRESHFGTNPFHNAQDQEAAEREFGQQLPDVSFLLDNAVNNQPEHFKHGLKCLVDVTRRHSQC</sequence>
<dbReference type="Proteomes" id="UP000515161">
    <property type="component" value="Unplaced"/>
</dbReference>
<dbReference type="PANTHER" id="PTHR46791:SF5">
    <property type="entry name" value="CLR5 DOMAIN-CONTAINING PROTEIN-RELATED"/>
    <property type="match status" value="1"/>
</dbReference>
<accession>A0A6P8VZY5</accession>
<dbReference type="OrthoDB" id="5952813at2759"/>
<dbReference type="Pfam" id="PF24764">
    <property type="entry name" value="rva_4"/>
    <property type="match status" value="1"/>
</dbReference>
<evidence type="ECO:0000313" key="3">
    <source>
        <dbReference type="RefSeq" id="XP_034091495.1"/>
    </source>
</evidence>
<dbReference type="PANTHER" id="PTHR46791">
    <property type="entry name" value="EXPRESSED PROTEIN"/>
    <property type="match status" value="1"/>
</dbReference>
<dbReference type="KEGG" id="gacu:117559009"/>
<dbReference type="GeneID" id="117559009"/>
<dbReference type="AlphaFoldDB" id="A0A6P8VZY5"/>
<gene>
    <name evidence="3" type="primary">LOC117559009</name>
</gene>
<proteinExistence type="predicted"/>
<organism evidence="2 3">
    <name type="scientific">Gymnodraco acuticeps</name>
    <name type="common">Antarctic dragonfish</name>
    <dbReference type="NCBI Taxonomy" id="8218"/>
    <lineage>
        <taxon>Eukaryota</taxon>
        <taxon>Metazoa</taxon>
        <taxon>Chordata</taxon>
        <taxon>Craniata</taxon>
        <taxon>Vertebrata</taxon>
        <taxon>Euteleostomi</taxon>
        <taxon>Actinopterygii</taxon>
        <taxon>Neopterygii</taxon>
        <taxon>Teleostei</taxon>
        <taxon>Neoteleostei</taxon>
        <taxon>Acanthomorphata</taxon>
        <taxon>Eupercaria</taxon>
        <taxon>Perciformes</taxon>
        <taxon>Notothenioidei</taxon>
        <taxon>Bathydraconidae</taxon>
        <taxon>Gymnodraco</taxon>
    </lineage>
</organism>
<reference evidence="3" key="1">
    <citation type="submission" date="2025-08" db="UniProtKB">
        <authorList>
            <consortium name="RefSeq"/>
        </authorList>
    </citation>
    <scope>IDENTIFICATION</scope>
</reference>
<keyword evidence="2" id="KW-1185">Reference proteome</keyword>
<dbReference type="InterPro" id="IPR058913">
    <property type="entry name" value="Integrase_dom_put"/>
</dbReference>
<dbReference type="InParanoid" id="A0A6P8VZY5"/>
<evidence type="ECO:0000313" key="2">
    <source>
        <dbReference type="Proteomes" id="UP000515161"/>
    </source>
</evidence>
<name>A0A6P8VZY5_GYMAC</name>
<evidence type="ECO:0000259" key="1">
    <source>
        <dbReference type="Pfam" id="PF24764"/>
    </source>
</evidence>
<protein>
    <submittedName>
        <fullName evidence="3">Uncharacterized protein LOC117559009</fullName>
    </submittedName>
</protein>
<feature type="domain" description="Integrase core" evidence="1">
    <location>
        <begin position="62"/>
        <end position="234"/>
    </location>
</feature>